<keyword evidence="11" id="KW-1185">Reference proteome</keyword>
<evidence type="ECO:0000256" key="4">
    <source>
        <dbReference type="ARBA" id="ARBA00023143"/>
    </source>
</evidence>
<evidence type="ECO:0000313" key="10">
    <source>
        <dbReference type="EMBL" id="RVV96890.1"/>
    </source>
</evidence>
<evidence type="ECO:0000256" key="5">
    <source>
        <dbReference type="ARBA" id="ARBA00024934"/>
    </source>
</evidence>
<comment type="caution">
    <text evidence="10">The sequence shown here is derived from an EMBL/GenBank/DDBJ whole genome shotgun (WGS) entry which is preliminary data.</text>
</comment>
<dbReference type="InterPro" id="IPR019776">
    <property type="entry name" value="Flagellar_basal_body_rod_CS"/>
</dbReference>
<sequence>MQMDSMAFFRVASDRMEWLTTRQKVVAENVANADTPGYAARDVSSFQQMLEGQRGQGTTLARTDPMHRPGSTGAGPVRVIEDQAPAHSPDGNSISLEEQTVKAAEISSEYRMAATLYRKGYELLTLSVTGRS</sequence>
<evidence type="ECO:0000313" key="11">
    <source>
        <dbReference type="Proteomes" id="UP000285908"/>
    </source>
</evidence>
<proteinExistence type="inferred from homology"/>
<dbReference type="PIRSF" id="PIRSF002889">
    <property type="entry name" value="Rod_FlgB"/>
    <property type="match status" value="1"/>
</dbReference>
<dbReference type="NCBIfam" id="TIGR01396">
    <property type="entry name" value="FlgB"/>
    <property type="match status" value="1"/>
</dbReference>
<dbReference type="InterPro" id="IPR006300">
    <property type="entry name" value="FlgB"/>
</dbReference>
<evidence type="ECO:0000259" key="9">
    <source>
        <dbReference type="Pfam" id="PF00460"/>
    </source>
</evidence>
<comment type="subcellular location">
    <subcellularLocation>
        <location evidence="1 7">Bacterial flagellum basal body</location>
    </subcellularLocation>
</comment>
<accession>A0A438ADV9</accession>
<evidence type="ECO:0000256" key="6">
    <source>
        <dbReference type="ARBA" id="ARBA00026072"/>
    </source>
</evidence>
<comment type="subunit">
    <text evidence="6">The basal body constitutes a major portion of the flagellar organelle and consists of a number of rings mounted on a central rod. In Gram-negative bacteria, at least four rings, L, P, S and M are present, whereas Gram-positive bacteria lack the L and P rings. The rod consists of about 26 subunits of FlgG in the distal portion, and FlgB, FlgC and FlgF build up the proximal portion of the rod with about 6 subunits each. Rod assembly occurs by export via the flagellum-specific pathway of its constituent proteins and by their incorporation into the rod structure in the probable order of FlgB, FlgC, FlgF and FlgG. Another protein, FliE, also assembles onto the stable rod structure.</text>
</comment>
<evidence type="ECO:0000256" key="2">
    <source>
        <dbReference type="ARBA" id="ARBA00009677"/>
    </source>
</evidence>
<evidence type="ECO:0000256" key="3">
    <source>
        <dbReference type="ARBA" id="ARBA00014376"/>
    </source>
</evidence>
<dbReference type="GO" id="GO:0071973">
    <property type="term" value="P:bacterial-type flagellum-dependent cell motility"/>
    <property type="evidence" value="ECO:0007669"/>
    <property type="project" value="InterPro"/>
</dbReference>
<dbReference type="OrthoDB" id="9788334at2"/>
<dbReference type="RefSeq" id="WP_127907684.1">
    <property type="nucleotide sequence ID" value="NZ_RQXX01000007.1"/>
</dbReference>
<reference evidence="10 11" key="1">
    <citation type="submission" date="2018-11" db="EMBL/GenBank/DDBJ databases">
        <title>Mesobaculum littorinae gen. nov., sp. nov., isolated from Littorina scabra that represents a novel genus of the order Rhodobacteraceae.</title>
        <authorList>
            <person name="Li F."/>
        </authorList>
    </citation>
    <scope>NUCLEOTIDE SEQUENCE [LARGE SCALE GENOMIC DNA]</scope>
    <source>
        <strain evidence="10 11">M0103</strain>
    </source>
</reference>
<comment type="function">
    <text evidence="5 7">Structural component of flagellum, the bacterial motility apparatus. Part of the rod structure of flagellar basal body.</text>
</comment>
<feature type="domain" description="Flagellar basal body rod protein N-terminal" evidence="9">
    <location>
        <begin position="10"/>
        <end position="38"/>
    </location>
</feature>
<gene>
    <name evidence="10" type="primary">flgB</name>
    <name evidence="10" type="ORF">EKE94_16230</name>
</gene>
<keyword evidence="10" id="KW-0969">Cilium</keyword>
<dbReference type="AlphaFoldDB" id="A0A438ADV9"/>
<dbReference type="PROSITE" id="PS00588">
    <property type="entry name" value="FLAGELLA_BB_ROD"/>
    <property type="match status" value="1"/>
</dbReference>
<dbReference type="InterPro" id="IPR001444">
    <property type="entry name" value="Flag_bb_rod_N"/>
</dbReference>
<dbReference type="GO" id="GO:0030694">
    <property type="term" value="C:bacterial-type flagellum basal body, rod"/>
    <property type="evidence" value="ECO:0007669"/>
    <property type="project" value="InterPro"/>
</dbReference>
<keyword evidence="10" id="KW-0282">Flagellum</keyword>
<dbReference type="Pfam" id="PF00460">
    <property type="entry name" value="Flg_bb_rod"/>
    <property type="match status" value="1"/>
</dbReference>
<dbReference type="EMBL" id="RQXX01000007">
    <property type="protein sequence ID" value="RVV96890.1"/>
    <property type="molecule type" value="Genomic_DNA"/>
</dbReference>
<protein>
    <recommendedName>
        <fullName evidence="3 7">Flagellar basal body rod protein FlgB</fullName>
    </recommendedName>
</protein>
<feature type="region of interest" description="Disordered" evidence="8">
    <location>
        <begin position="50"/>
        <end position="77"/>
    </location>
</feature>
<feature type="compositionally biased region" description="Polar residues" evidence="8">
    <location>
        <begin position="50"/>
        <end position="61"/>
    </location>
</feature>
<name>A0A438ADV9_9RHOB</name>
<comment type="similarity">
    <text evidence="2 7">Belongs to the flagella basal body rod proteins family.</text>
</comment>
<keyword evidence="10" id="KW-0966">Cell projection</keyword>
<keyword evidence="4 7" id="KW-0975">Bacterial flagellum</keyword>
<evidence type="ECO:0000256" key="1">
    <source>
        <dbReference type="ARBA" id="ARBA00004117"/>
    </source>
</evidence>
<evidence type="ECO:0000256" key="7">
    <source>
        <dbReference type="PIRNR" id="PIRNR002889"/>
    </source>
</evidence>
<organism evidence="10 11">
    <name type="scientific">Mesobaculum littorinae</name>
    <dbReference type="NCBI Taxonomy" id="2486419"/>
    <lineage>
        <taxon>Bacteria</taxon>
        <taxon>Pseudomonadati</taxon>
        <taxon>Pseudomonadota</taxon>
        <taxon>Alphaproteobacteria</taxon>
        <taxon>Rhodobacterales</taxon>
        <taxon>Roseobacteraceae</taxon>
        <taxon>Mesobaculum</taxon>
    </lineage>
</organism>
<dbReference type="Proteomes" id="UP000285908">
    <property type="component" value="Unassembled WGS sequence"/>
</dbReference>
<evidence type="ECO:0000256" key="8">
    <source>
        <dbReference type="SAM" id="MobiDB-lite"/>
    </source>
</evidence>